<feature type="transmembrane region" description="Helical" evidence="10">
    <location>
        <begin position="1198"/>
        <end position="1224"/>
    </location>
</feature>
<keyword evidence="6" id="KW-0067">ATP-binding</keyword>
<protein>
    <submittedName>
        <fullName evidence="13">ABC transporter G family member 23-like protein</fullName>
    </submittedName>
</protein>
<dbReference type="InterPro" id="IPR003439">
    <property type="entry name" value="ABC_transporter-like_ATP-bd"/>
</dbReference>
<reference evidence="13 14" key="1">
    <citation type="submission" date="2018-03" db="EMBL/GenBank/DDBJ databases">
        <title>Draft genome sequence of Rohu Carp (Labeo rohita).</title>
        <authorList>
            <person name="Das P."/>
            <person name="Kushwaha B."/>
            <person name="Joshi C.G."/>
            <person name="Kumar D."/>
            <person name="Nagpure N.S."/>
            <person name="Sahoo L."/>
            <person name="Das S.P."/>
            <person name="Bit A."/>
            <person name="Patnaik S."/>
            <person name="Meher P.K."/>
            <person name="Jayasankar P."/>
            <person name="Koringa P.G."/>
            <person name="Patel N.V."/>
            <person name="Hinsu A.T."/>
            <person name="Kumar R."/>
            <person name="Pandey M."/>
            <person name="Agarwal S."/>
            <person name="Srivastava S."/>
            <person name="Singh M."/>
            <person name="Iquebal M.A."/>
            <person name="Jaiswal S."/>
            <person name="Angadi U.B."/>
            <person name="Kumar N."/>
            <person name="Raza M."/>
            <person name="Shah T.M."/>
            <person name="Rai A."/>
            <person name="Jena J.K."/>
        </authorList>
    </citation>
    <scope>NUCLEOTIDE SEQUENCE [LARGE SCALE GENOMIC DNA]</scope>
    <source>
        <strain evidence="13">DASCIFA01</strain>
        <tissue evidence="13">Testis</tissue>
    </source>
</reference>
<dbReference type="Pfam" id="PF04710">
    <property type="entry name" value="Pellino_FHA"/>
    <property type="match status" value="1"/>
</dbReference>
<dbReference type="Pfam" id="PF20723">
    <property type="entry name" value="Pellino_RING"/>
    <property type="match status" value="1"/>
</dbReference>
<dbReference type="InterPro" id="IPR048335">
    <property type="entry name" value="Pellino_RING"/>
</dbReference>
<dbReference type="GO" id="GO:0016020">
    <property type="term" value="C:membrane"/>
    <property type="evidence" value="ECO:0007669"/>
    <property type="project" value="UniProtKB-SubCell"/>
</dbReference>
<evidence type="ECO:0000256" key="10">
    <source>
        <dbReference type="SAM" id="Phobius"/>
    </source>
</evidence>
<evidence type="ECO:0000256" key="3">
    <source>
        <dbReference type="ARBA" id="ARBA00022553"/>
    </source>
</evidence>
<proteinExistence type="inferred from homology"/>
<dbReference type="SMART" id="SM00382">
    <property type="entry name" value="AAA"/>
    <property type="match status" value="1"/>
</dbReference>
<keyword evidence="7 10" id="KW-1133">Transmembrane helix</keyword>
<evidence type="ECO:0000313" key="13">
    <source>
        <dbReference type="EMBL" id="RXN29796.1"/>
    </source>
</evidence>
<feature type="region of interest" description="Disordered" evidence="9">
    <location>
        <begin position="625"/>
        <end position="650"/>
    </location>
</feature>
<dbReference type="Pfam" id="PF00005">
    <property type="entry name" value="ABC_tran"/>
    <property type="match status" value="1"/>
</dbReference>
<dbReference type="InterPro" id="IPR048334">
    <property type="entry name" value="Pellino_FHA"/>
</dbReference>
<dbReference type="SUPFAM" id="SSF52540">
    <property type="entry name" value="P-loop containing nucleoside triphosphate hydrolases"/>
    <property type="match status" value="1"/>
</dbReference>
<feature type="compositionally biased region" description="Polar residues" evidence="9">
    <location>
        <begin position="184"/>
        <end position="195"/>
    </location>
</feature>
<evidence type="ECO:0000313" key="14">
    <source>
        <dbReference type="Proteomes" id="UP000290572"/>
    </source>
</evidence>
<dbReference type="PROSITE" id="PS50893">
    <property type="entry name" value="ABC_TRANSPORTER_2"/>
    <property type="match status" value="1"/>
</dbReference>
<evidence type="ECO:0000256" key="7">
    <source>
        <dbReference type="ARBA" id="ARBA00022989"/>
    </source>
</evidence>
<dbReference type="PANTHER" id="PTHR12098:SF4">
    <property type="entry name" value="E3 UBIQUITIN-PROTEIN LIGASE PELLINO HOMOLOG 1"/>
    <property type="match status" value="1"/>
</dbReference>
<evidence type="ECO:0000256" key="1">
    <source>
        <dbReference type="ARBA" id="ARBA00004141"/>
    </source>
</evidence>
<evidence type="ECO:0000256" key="2">
    <source>
        <dbReference type="ARBA" id="ARBA00005639"/>
    </source>
</evidence>
<keyword evidence="5" id="KW-0547">Nucleotide-binding</keyword>
<feature type="region of interest" description="Disordered" evidence="9">
    <location>
        <begin position="282"/>
        <end position="311"/>
    </location>
</feature>
<dbReference type="GO" id="GO:0005524">
    <property type="term" value="F:ATP binding"/>
    <property type="evidence" value="ECO:0007669"/>
    <property type="project" value="UniProtKB-KW"/>
</dbReference>
<feature type="domain" description="ABC transmembrane type-2" evidence="12">
    <location>
        <begin position="1118"/>
        <end position="1347"/>
    </location>
</feature>
<evidence type="ECO:0000256" key="5">
    <source>
        <dbReference type="ARBA" id="ARBA00022741"/>
    </source>
</evidence>
<dbReference type="CDD" id="cd03230">
    <property type="entry name" value="ABC_DR_subfamily_A"/>
    <property type="match status" value="1"/>
</dbReference>
<organism evidence="13 14">
    <name type="scientific">Labeo rohita</name>
    <name type="common">Indian major carp</name>
    <name type="synonym">Cyprinus rohita</name>
    <dbReference type="NCBI Taxonomy" id="84645"/>
    <lineage>
        <taxon>Eukaryota</taxon>
        <taxon>Metazoa</taxon>
        <taxon>Chordata</taxon>
        <taxon>Craniata</taxon>
        <taxon>Vertebrata</taxon>
        <taxon>Euteleostomi</taxon>
        <taxon>Actinopterygii</taxon>
        <taxon>Neopterygii</taxon>
        <taxon>Teleostei</taxon>
        <taxon>Ostariophysi</taxon>
        <taxon>Cypriniformes</taxon>
        <taxon>Cyprinidae</taxon>
        <taxon>Labeoninae</taxon>
        <taxon>Labeonini</taxon>
        <taxon>Labeo</taxon>
    </lineage>
</organism>
<dbReference type="PANTHER" id="PTHR12098">
    <property type="entry name" value="E3 UBIQUITIN-PROTEIN LIGASE PELLINO-RELATED"/>
    <property type="match status" value="1"/>
</dbReference>
<evidence type="ECO:0000256" key="6">
    <source>
        <dbReference type="ARBA" id="ARBA00022840"/>
    </source>
</evidence>
<feature type="region of interest" description="Disordered" evidence="9">
    <location>
        <begin position="184"/>
        <end position="215"/>
    </location>
</feature>
<name>A0A498NE13_LABRO</name>
<keyword evidence="3" id="KW-0597">Phosphoprotein</keyword>
<feature type="region of interest" description="Disordered" evidence="9">
    <location>
        <begin position="93"/>
        <end position="149"/>
    </location>
</feature>
<feature type="transmembrane region" description="Helical" evidence="10">
    <location>
        <begin position="1266"/>
        <end position="1284"/>
    </location>
</feature>
<evidence type="ECO:0000259" key="12">
    <source>
        <dbReference type="PROSITE" id="PS51012"/>
    </source>
</evidence>
<feature type="compositionally biased region" description="Acidic residues" evidence="9">
    <location>
        <begin position="291"/>
        <end position="309"/>
    </location>
</feature>
<dbReference type="InterPro" id="IPR013525">
    <property type="entry name" value="ABC2_TM"/>
</dbReference>
<evidence type="ECO:0000256" key="9">
    <source>
        <dbReference type="SAM" id="MobiDB-lite"/>
    </source>
</evidence>
<comment type="caution">
    <text evidence="13">The sequence shown here is derived from an EMBL/GenBank/DDBJ whole genome shotgun (WGS) entry which is preliminary data.</text>
</comment>
<feature type="compositionally biased region" description="Polar residues" evidence="9">
    <location>
        <begin position="910"/>
        <end position="928"/>
    </location>
</feature>
<comment type="subcellular location">
    <subcellularLocation>
        <location evidence="1">Membrane</location>
        <topology evidence="1">Multi-pass membrane protein</topology>
    </subcellularLocation>
</comment>
<dbReference type="Proteomes" id="UP000290572">
    <property type="component" value="Unassembled WGS sequence"/>
</dbReference>
<dbReference type="InterPro" id="IPR027417">
    <property type="entry name" value="P-loop_NTPase"/>
</dbReference>
<dbReference type="InterPro" id="IPR047817">
    <property type="entry name" value="ABC2_TM_bact-type"/>
</dbReference>
<dbReference type="GO" id="GO:0008592">
    <property type="term" value="P:regulation of Toll signaling pathway"/>
    <property type="evidence" value="ECO:0007669"/>
    <property type="project" value="InterPro"/>
</dbReference>
<dbReference type="GO" id="GO:0061630">
    <property type="term" value="F:ubiquitin protein ligase activity"/>
    <property type="evidence" value="ECO:0007669"/>
    <property type="project" value="InterPro"/>
</dbReference>
<comment type="similarity">
    <text evidence="2">Belongs to the pellino family.</text>
</comment>
<dbReference type="Gene3D" id="3.40.50.300">
    <property type="entry name" value="P-loop containing nucleotide triphosphate hydrolases"/>
    <property type="match status" value="1"/>
</dbReference>
<dbReference type="EMBL" id="QBIY01011738">
    <property type="protein sequence ID" value="RXN29796.1"/>
    <property type="molecule type" value="Genomic_DNA"/>
</dbReference>
<dbReference type="GO" id="GO:0070936">
    <property type="term" value="P:protein K48-linked ubiquitination"/>
    <property type="evidence" value="ECO:0007669"/>
    <property type="project" value="TreeGrafter"/>
</dbReference>
<evidence type="ECO:0000256" key="4">
    <source>
        <dbReference type="ARBA" id="ARBA00022692"/>
    </source>
</evidence>
<dbReference type="STRING" id="84645.A0A498NE13"/>
<feature type="compositionally biased region" description="Polar residues" evidence="9">
    <location>
        <begin position="49"/>
        <end position="60"/>
    </location>
</feature>
<keyword evidence="8 10" id="KW-0472">Membrane</keyword>
<dbReference type="InterPro" id="IPR003593">
    <property type="entry name" value="AAA+_ATPase"/>
</dbReference>
<dbReference type="PROSITE" id="PS51012">
    <property type="entry name" value="ABC_TM2"/>
    <property type="match status" value="1"/>
</dbReference>
<dbReference type="PROSITE" id="PS00211">
    <property type="entry name" value="ABC_TRANSPORTER_1"/>
    <property type="match status" value="1"/>
</dbReference>
<feature type="compositionally biased region" description="Polar residues" evidence="9">
    <location>
        <begin position="110"/>
        <end position="149"/>
    </location>
</feature>
<dbReference type="Pfam" id="PF15045">
    <property type="entry name" value="Clathrin_bdg"/>
    <property type="match status" value="1"/>
</dbReference>
<feature type="transmembrane region" description="Helical" evidence="10">
    <location>
        <begin position="1230"/>
        <end position="1254"/>
    </location>
</feature>
<feature type="compositionally biased region" description="Basic and acidic residues" evidence="9">
    <location>
        <begin position="930"/>
        <end position="944"/>
    </location>
</feature>
<dbReference type="InterPro" id="IPR029205">
    <property type="entry name" value="Clathrin-bd"/>
</dbReference>
<dbReference type="InterPro" id="IPR006800">
    <property type="entry name" value="Pellino_fam"/>
</dbReference>
<feature type="region of interest" description="Disordered" evidence="9">
    <location>
        <begin position="1"/>
        <end position="67"/>
    </location>
</feature>
<feature type="compositionally biased region" description="Gly residues" evidence="9">
    <location>
        <begin position="30"/>
        <end position="39"/>
    </location>
</feature>
<feature type="transmembrane region" description="Helical" evidence="10">
    <location>
        <begin position="1153"/>
        <end position="1177"/>
    </location>
</feature>
<sequence>MEPDVIRLYSSSPPPMDEAGEEEEEDEFGDFGGFDGGGVSSSFSFSELDTPTTFNQSNALEDSPPDLYIKSMQNVTVSGSGWDNKKKMVGESIKSVGKTEKESPEILTNGVMSSDLQTELSGQNSPSILPDVQNSSTGDEHSLSNGYNESCANSKLCLQSTGTEESSELDVIVADMLDRNQLMNQMDNLPDPNNHSSHEETEPGETEMRLELCDDSQSFASCGDAQEAEGEEEQMENFVDCGDADCLDRSADCVDIVETETTPSMDVDVISETQLRGDTREINESSANAEVEVDEEDETHVDPTADEDFGDFRDATQGFADFSQTESITQEGFPEYVTAMSRCSTDDEFGDTDTLKDFKDDDELAEEATDVQQKDEVAFCSELPPSDSFADFSSAPFGGVADGGEDNWAAFGPQEATEESQDSWATFGDEQSTYLGKEEQDFETSVAPSSDDIQSSTADFSRKIQHLFRTTFPSDIRPEVSGVTEVLPLHRFLQAQDSQEQRDSSSSFAQENALAMWRHLQDIHGTHGLKYKWAGSHSNRILLDCLGIRNILFTGDKKQPVIVPMFAAGLGMLEPTKESQKSPASPALSPSAPVESGNILCTQLNSGLEQNELNGSSARSAEQSCSPAASVIMPGNGTEEAPDDSTEMEQKRLESGTMRTDLEAGSCSAAIHCRDVCRSYGKLKVLSSLNLTVPQGQIYGLLGPSGCGKTTLLKCIVGTLKISHGHITVLGKPPAFPGHEVPGRMVGYMPQDIALYNEFTISNTLWFYGRIHGLSSKETEARMNFLIDFLDLPQKNSLVRNLSGGQRRRVSLGAALLQNPQLLILDEPTVGVDPVLRAKIWQHLVEIVRGGQVSVIITTHYIEEARQANTVGLMRNGRLLAEGPPDAVMKQHNAATLESAFLQLCEDSDQMGSKQSPQGRLLDSSPSPDSMRDESREPILRKSTPEDIEDIPKYKADWKVRARHVIPKWRNIAALMIKTVVRMRRMPGSLCFQFLLPVIQICLMCLCIGGDPRGIDVAVVNNETSPSAYSRSLLSFLDNTSIYQVSLSHSEAFAGIHNGEYWGVIEFGENFTSYLTKRMLQPRVSKEVVEGGSVHVWLDLTNRQIALMLQKKVHEAFEAFIETKLGSLSYMVAVPIKFEEPIYGSKNTDFTTFVTPGAVLSITFYLAVGLTALSFVLERKEGLLDRCWVAGVSSLETMLAHLFSQLFVISVQIILLLIFILLVFKIPNEGSLALVISLIVLQGVTGISFGLVISSAIDDEQSANQAALGIFYPNLIISGVIWPVECIPYPLRYLSLVLPQTYASEALRCIMYRGWGLSRMMVWRGFAVTLGWNTFFLMLATVILKLRTYNGSLPNGDRGRRKSRFALFKRPKSNGVKPSTVHVACTPQAAKTVVVEYTQDSNTDMFQIGRSTETPIDFVVTDTVPGSQSNSDTQSVQSTISRFACRIMCQRTPPYTARIYAAGFDSSKNIFLGEKAAKWKTSDGQMDGLTTNGVLVMHPRHGFTEDSKPGVWREISVCGNVFTLRETRSAQQRGKMVENETQELVDGSLIDLCGATLLWRTAEGLSRTPTVKHLEALRQELNAARPQCPVGFNTLAFPSMRRKDIVDEKQPWVYLNCGHVHGYHNWGNRDAERDGREGRERECPMCRARGPYVPLWLGCEAGFYLDAAPPTHAFSPCGHVCSEKTAAYWSQIPLPHGTHTFHAACPFCAQQLSGEQGYIRLIFQGPVD</sequence>
<feature type="transmembrane region" description="Helical" evidence="10">
    <location>
        <begin position="1321"/>
        <end position="1344"/>
    </location>
</feature>
<feature type="compositionally biased region" description="Basic and acidic residues" evidence="9">
    <location>
        <begin position="196"/>
        <end position="212"/>
    </location>
</feature>
<dbReference type="GO" id="GO:0140359">
    <property type="term" value="F:ABC-type transporter activity"/>
    <property type="evidence" value="ECO:0007669"/>
    <property type="project" value="InterPro"/>
</dbReference>
<keyword evidence="4 10" id="KW-0812">Transmembrane</keyword>
<evidence type="ECO:0000256" key="8">
    <source>
        <dbReference type="ARBA" id="ARBA00023136"/>
    </source>
</evidence>
<dbReference type="GO" id="GO:0016887">
    <property type="term" value="F:ATP hydrolysis activity"/>
    <property type="evidence" value="ECO:0007669"/>
    <property type="project" value="InterPro"/>
</dbReference>
<dbReference type="Pfam" id="PF12698">
    <property type="entry name" value="ABC2_membrane_3"/>
    <property type="match status" value="1"/>
</dbReference>
<evidence type="ECO:0000259" key="11">
    <source>
        <dbReference type="PROSITE" id="PS50893"/>
    </source>
</evidence>
<gene>
    <name evidence="13" type="ORF">ROHU_018146</name>
</gene>
<feature type="domain" description="ABC transporter" evidence="11">
    <location>
        <begin position="671"/>
        <end position="901"/>
    </location>
</feature>
<feature type="compositionally biased region" description="Acidic residues" evidence="9">
    <location>
        <begin position="18"/>
        <end position="29"/>
    </location>
</feature>
<keyword evidence="14" id="KW-1185">Reference proteome</keyword>
<accession>A0A498NE13</accession>
<dbReference type="InterPro" id="IPR017871">
    <property type="entry name" value="ABC_transporter-like_CS"/>
</dbReference>
<feature type="region of interest" description="Disordered" evidence="9">
    <location>
        <begin position="908"/>
        <end position="944"/>
    </location>
</feature>